<organism evidence="1">
    <name type="scientific">Mycobacterium xenopi 4042</name>
    <dbReference type="NCBI Taxonomy" id="1299334"/>
    <lineage>
        <taxon>Bacteria</taxon>
        <taxon>Bacillati</taxon>
        <taxon>Actinomycetota</taxon>
        <taxon>Actinomycetes</taxon>
        <taxon>Mycobacteriales</taxon>
        <taxon>Mycobacteriaceae</taxon>
        <taxon>Mycobacterium</taxon>
    </lineage>
</organism>
<accession>X8AP22</accession>
<gene>
    <name evidence="1" type="ORF">I553_9002</name>
</gene>
<protein>
    <submittedName>
        <fullName evidence="1">Uncharacterized protein</fullName>
    </submittedName>
</protein>
<evidence type="ECO:0000313" key="1">
    <source>
        <dbReference type="EMBL" id="EUA32881.1"/>
    </source>
</evidence>
<dbReference type="EMBL" id="JAOB01000050">
    <property type="protein sequence ID" value="EUA32881.1"/>
    <property type="molecule type" value="Genomic_DNA"/>
</dbReference>
<comment type="caution">
    <text evidence="1">The sequence shown here is derived from an EMBL/GenBank/DDBJ whole genome shotgun (WGS) entry which is preliminary data.</text>
</comment>
<name>X8AP22_MYCXE</name>
<dbReference type="PATRIC" id="fig|1299334.3.peg.5427"/>
<proteinExistence type="predicted"/>
<sequence length="63" mass="6914">MARLPLLHPDGLREYSGQGPANPLRRLVKQRSTMVKPRTAVYARLDALIAGTDLVCGTGLELR</sequence>
<dbReference type="AlphaFoldDB" id="X8AP22"/>
<reference evidence="1" key="1">
    <citation type="submission" date="2014-01" db="EMBL/GenBank/DDBJ databases">
        <authorList>
            <person name="Brown-Elliot B."/>
            <person name="Wallace R."/>
            <person name="Lenaerts A."/>
            <person name="Ordway D."/>
            <person name="DeGroote M.A."/>
            <person name="Parker T."/>
            <person name="Sizemore C."/>
            <person name="Tallon L.J."/>
            <person name="Sadzewicz L.K."/>
            <person name="Sengamalay N."/>
            <person name="Fraser C.M."/>
            <person name="Hine E."/>
            <person name="Shefchek K.A."/>
            <person name="Das S.P."/>
            <person name="Tettelin H."/>
        </authorList>
    </citation>
    <scope>NUCLEOTIDE SEQUENCE [LARGE SCALE GENOMIC DNA]</scope>
    <source>
        <strain evidence="1">4042</strain>
    </source>
</reference>